<evidence type="ECO:0000313" key="4">
    <source>
        <dbReference type="Proteomes" id="UP001165283"/>
    </source>
</evidence>
<sequence length="62" mass="6717">MVDVIWATLGVAGWMAGVLVLLTMALFPWVEEVGARRRSAARPEHTGRTGRTERPALSGVGR</sequence>
<keyword evidence="4" id="KW-1185">Reference proteome</keyword>
<comment type="caution">
    <text evidence="3">The sequence shown here is derived from an EMBL/GenBank/DDBJ whole genome shotgun (WGS) entry which is preliminary data.</text>
</comment>
<dbReference type="EMBL" id="JAGSOV010000088">
    <property type="protein sequence ID" value="MCO1660649.1"/>
    <property type="molecule type" value="Genomic_DNA"/>
</dbReference>
<keyword evidence="2" id="KW-0472">Membrane</keyword>
<gene>
    <name evidence="3" type="ORF">KDL28_36930</name>
</gene>
<organism evidence="3 4">
    <name type="scientific">Pseudonocardia humida</name>
    <dbReference type="NCBI Taxonomy" id="2800819"/>
    <lineage>
        <taxon>Bacteria</taxon>
        <taxon>Bacillati</taxon>
        <taxon>Actinomycetota</taxon>
        <taxon>Actinomycetes</taxon>
        <taxon>Pseudonocardiales</taxon>
        <taxon>Pseudonocardiaceae</taxon>
        <taxon>Pseudonocardia</taxon>
    </lineage>
</organism>
<name>A0ABT1ADI9_9PSEU</name>
<evidence type="ECO:0000256" key="2">
    <source>
        <dbReference type="SAM" id="Phobius"/>
    </source>
</evidence>
<accession>A0ABT1ADI9</accession>
<evidence type="ECO:0000313" key="3">
    <source>
        <dbReference type="EMBL" id="MCO1660649.1"/>
    </source>
</evidence>
<protein>
    <submittedName>
        <fullName evidence="3">Uncharacterized protein</fullName>
    </submittedName>
</protein>
<reference evidence="3" key="1">
    <citation type="submission" date="2021-04" db="EMBL/GenBank/DDBJ databases">
        <title>Pseudonocardia sp. nov., isolated from sandy soil of mangrove forest.</title>
        <authorList>
            <person name="Zan Z."/>
            <person name="Huang R."/>
            <person name="Liu W."/>
        </authorList>
    </citation>
    <scope>NUCLEOTIDE SEQUENCE</scope>
    <source>
        <strain evidence="3">S2-4</strain>
    </source>
</reference>
<feature type="region of interest" description="Disordered" evidence="1">
    <location>
        <begin position="36"/>
        <end position="62"/>
    </location>
</feature>
<feature type="compositionally biased region" description="Basic and acidic residues" evidence="1">
    <location>
        <begin position="41"/>
        <end position="54"/>
    </location>
</feature>
<feature type="transmembrane region" description="Helical" evidence="2">
    <location>
        <begin position="6"/>
        <end position="30"/>
    </location>
</feature>
<dbReference type="Proteomes" id="UP001165283">
    <property type="component" value="Unassembled WGS sequence"/>
</dbReference>
<keyword evidence="2" id="KW-1133">Transmembrane helix</keyword>
<evidence type="ECO:0000256" key="1">
    <source>
        <dbReference type="SAM" id="MobiDB-lite"/>
    </source>
</evidence>
<keyword evidence="2" id="KW-0812">Transmembrane</keyword>
<proteinExistence type="predicted"/>
<dbReference type="RefSeq" id="WP_252446191.1">
    <property type="nucleotide sequence ID" value="NZ_JAGSOV010000088.1"/>
</dbReference>